<dbReference type="PROSITE" id="PS50043">
    <property type="entry name" value="HTH_LUXR_2"/>
    <property type="match status" value="1"/>
</dbReference>
<dbReference type="AlphaFoldDB" id="A0A9D2NVL4"/>
<reference evidence="5" key="1">
    <citation type="journal article" date="2021" name="PeerJ">
        <title>Extensive microbial diversity within the chicken gut microbiome revealed by metagenomics and culture.</title>
        <authorList>
            <person name="Gilroy R."/>
            <person name="Ravi A."/>
            <person name="Getino M."/>
            <person name="Pursley I."/>
            <person name="Horton D.L."/>
            <person name="Alikhan N.F."/>
            <person name="Baker D."/>
            <person name="Gharbi K."/>
            <person name="Hall N."/>
            <person name="Watson M."/>
            <person name="Adriaenssens E.M."/>
            <person name="Foster-Nyarko E."/>
            <person name="Jarju S."/>
            <person name="Secka A."/>
            <person name="Antonio M."/>
            <person name="Oren A."/>
            <person name="Chaudhuri R.R."/>
            <person name="La Ragione R."/>
            <person name="Hildebrand F."/>
            <person name="Pallen M.J."/>
        </authorList>
    </citation>
    <scope>NUCLEOTIDE SEQUENCE</scope>
    <source>
        <strain evidence="5">ChiGjej1B1-1692</strain>
    </source>
</reference>
<dbReference type="SMART" id="SM00421">
    <property type="entry name" value="HTH_LUXR"/>
    <property type="match status" value="1"/>
</dbReference>
<gene>
    <name evidence="5" type="ORF">H9757_04655</name>
</gene>
<evidence type="ECO:0000313" key="6">
    <source>
        <dbReference type="Proteomes" id="UP000823894"/>
    </source>
</evidence>
<dbReference type="InterPro" id="IPR036388">
    <property type="entry name" value="WH-like_DNA-bd_sf"/>
</dbReference>
<evidence type="ECO:0000256" key="3">
    <source>
        <dbReference type="ARBA" id="ARBA00023163"/>
    </source>
</evidence>
<organism evidence="5 6">
    <name type="scientific">Candidatus Mediterraneibacter faecigallinarum</name>
    <dbReference type="NCBI Taxonomy" id="2838669"/>
    <lineage>
        <taxon>Bacteria</taxon>
        <taxon>Bacillati</taxon>
        <taxon>Bacillota</taxon>
        <taxon>Clostridia</taxon>
        <taxon>Lachnospirales</taxon>
        <taxon>Lachnospiraceae</taxon>
        <taxon>Mediterraneibacter</taxon>
    </lineage>
</organism>
<keyword evidence="3" id="KW-0804">Transcription</keyword>
<reference evidence="5" key="2">
    <citation type="submission" date="2021-04" db="EMBL/GenBank/DDBJ databases">
        <authorList>
            <person name="Gilroy R."/>
        </authorList>
    </citation>
    <scope>NUCLEOTIDE SEQUENCE</scope>
    <source>
        <strain evidence="5">ChiGjej1B1-1692</strain>
    </source>
</reference>
<name>A0A9D2NVL4_9FIRM</name>
<dbReference type="Gene3D" id="1.25.40.10">
    <property type="entry name" value="Tetratricopeptide repeat domain"/>
    <property type="match status" value="1"/>
</dbReference>
<dbReference type="InterPro" id="IPR011990">
    <property type="entry name" value="TPR-like_helical_dom_sf"/>
</dbReference>
<dbReference type="PROSITE" id="PS00622">
    <property type="entry name" value="HTH_LUXR_1"/>
    <property type="match status" value="1"/>
</dbReference>
<dbReference type="Gene3D" id="1.10.10.10">
    <property type="entry name" value="Winged helix-like DNA-binding domain superfamily/Winged helix DNA-binding domain"/>
    <property type="match status" value="1"/>
</dbReference>
<evidence type="ECO:0000256" key="1">
    <source>
        <dbReference type="ARBA" id="ARBA00023015"/>
    </source>
</evidence>
<dbReference type="GO" id="GO:0006355">
    <property type="term" value="P:regulation of DNA-templated transcription"/>
    <property type="evidence" value="ECO:0007669"/>
    <property type="project" value="InterPro"/>
</dbReference>
<protein>
    <submittedName>
        <fullName evidence="5">LuxR C-terminal-related transcriptional regulator</fullName>
    </submittedName>
</protein>
<evidence type="ECO:0000259" key="4">
    <source>
        <dbReference type="PROSITE" id="PS50043"/>
    </source>
</evidence>
<dbReference type="GO" id="GO:0003677">
    <property type="term" value="F:DNA binding"/>
    <property type="evidence" value="ECO:0007669"/>
    <property type="project" value="UniProtKB-KW"/>
</dbReference>
<keyword evidence="2" id="KW-0238">DNA-binding</keyword>
<accession>A0A9D2NVL4</accession>
<dbReference type="CDD" id="cd06170">
    <property type="entry name" value="LuxR_C_like"/>
    <property type="match status" value="1"/>
</dbReference>
<comment type="caution">
    <text evidence="5">The sequence shown here is derived from an EMBL/GenBank/DDBJ whole genome shotgun (WGS) entry which is preliminary data.</text>
</comment>
<feature type="non-terminal residue" evidence="5">
    <location>
        <position position="1"/>
    </location>
</feature>
<dbReference type="Proteomes" id="UP000823894">
    <property type="component" value="Unassembled WGS sequence"/>
</dbReference>
<proteinExistence type="predicted"/>
<evidence type="ECO:0000313" key="5">
    <source>
        <dbReference type="EMBL" id="HJC38336.1"/>
    </source>
</evidence>
<evidence type="ECO:0000256" key="2">
    <source>
        <dbReference type="ARBA" id="ARBA00023125"/>
    </source>
</evidence>
<feature type="domain" description="HTH luxR-type" evidence="4">
    <location>
        <begin position="251"/>
        <end position="316"/>
    </location>
</feature>
<dbReference type="PANTHER" id="PTHR44688">
    <property type="entry name" value="DNA-BINDING TRANSCRIPTIONAL ACTIVATOR DEVR_DOSR"/>
    <property type="match status" value="1"/>
</dbReference>
<dbReference type="Pfam" id="PF00196">
    <property type="entry name" value="GerE"/>
    <property type="match status" value="1"/>
</dbReference>
<dbReference type="PRINTS" id="PR00038">
    <property type="entry name" value="HTHLUXR"/>
</dbReference>
<dbReference type="SUPFAM" id="SSF46894">
    <property type="entry name" value="C-terminal effector domain of the bipartite response regulators"/>
    <property type="match status" value="1"/>
</dbReference>
<dbReference type="PANTHER" id="PTHR44688:SF16">
    <property type="entry name" value="DNA-BINDING TRANSCRIPTIONAL ACTIVATOR DEVR_DOSR"/>
    <property type="match status" value="1"/>
</dbReference>
<keyword evidence="1" id="KW-0805">Transcription regulation</keyword>
<dbReference type="InterPro" id="IPR000792">
    <property type="entry name" value="Tscrpt_reg_LuxR_C"/>
</dbReference>
<dbReference type="EMBL" id="DWWK01000063">
    <property type="protein sequence ID" value="HJC38336.1"/>
    <property type="molecule type" value="Genomic_DNA"/>
</dbReference>
<sequence length="320" mass="36879">ASARGGGVLADLPETDAETPWQIRLGTMYLAYLYADGRASGEHVRKHIRKLADSLDREESQVCRWNARALLYLAEARWGERDDLMQWIRETDGEIENDAGKTRFYMAAEVKVNLYLGNYGYAESILDVLIPYFERNGNHRWLAEALFQLAVVRWESGEKLRALETSAKSLETAGPYRYVRIYTGYGAAGAELLQEYRSRLESARAPHLQEKKKYRYGSVLNMPPEDWLDYIIRKASRQKKHYPDLSEDRLNIYRAERLTATELIVLRYLEEGYSNAVIGGKMNIRLSTVKSHVYNIFRKLGVTTRLQAVQKARENGILQE</sequence>
<dbReference type="InterPro" id="IPR016032">
    <property type="entry name" value="Sig_transdc_resp-reg_C-effctor"/>
</dbReference>